<evidence type="ECO:0000256" key="1">
    <source>
        <dbReference type="SAM" id="MobiDB-lite"/>
    </source>
</evidence>
<dbReference type="EMBL" id="KZ857443">
    <property type="protein sequence ID" value="RDX44929.1"/>
    <property type="molecule type" value="Genomic_DNA"/>
</dbReference>
<keyword evidence="3" id="KW-1185">Reference proteome</keyword>
<proteinExistence type="predicted"/>
<evidence type="ECO:0000313" key="2">
    <source>
        <dbReference type="EMBL" id="RDX44929.1"/>
    </source>
</evidence>
<sequence>MRYRGSYLIGQSTRRKLQGPAKSTRTSQAGARREHSTRKPQSEQVVPARQHETQQSDSTPSDQTARDPATRQRETQRPDSVRPSEQATTRPRGDSP</sequence>
<organism evidence="2 3">
    <name type="scientific">Lentinus brumalis</name>
    <dbReference type="NCBI Taxonomy" id="2498619"/>
    <lineage>
        <taxon>Eukaryota</taxon>
        <taxon>Fungi</taxon>
        <taxon>Dikarya</taxon>
        <taxon>Basidiomycota</taxon>
        <taxon>Agaricomycotina</taxon>
        <taxon>Agaricomycetes</taxon>
        <taxon>Polyporales</taxon>
        <taxon>Polyporaceae</taxon>
        <taxon>Lentinus</taxon>
    </lineage>
</organism>
<name>A0A371CXC7_9APHY</name>
<protein>
    <submittedName>
        <fullName evidence="2">Uncharacterized protein</fullName>
    </submittedName>
</protein>
<reference evidence="2 3" key="1">
    <citation type="journal article" date="2018" name="Biotechnol. Biofuels">
        <title>Integrative visual omics of the white-rot fungus Polyporus brumalis exposes the biotechnological potential of its oxidative enzymes for delignifying raw plant biomass.</title>
        <authorList>
            <person name="Miyauchi S."/>
            <person name="Rancon A."/>
            <person name="Drula E."/>
            <person name="Hage H."/>
            <person name="Chaduli D."/>
            <person name="Favel A."/>
            <person name="Grisel S."/>
            <person name="Henrissat B."/>
            <person name="Herpoel-Gimbert I."/>
            <person name="Ruiz-Duenas F.J."/>
            <person name="Chevret D."/>
            <person name="Hainaut M."/>
            <person name="Lin J."/>
            <person name="Wang M."/>
            <person name="Pangilinan J."/>
            <person name="Lipzen A."/>
            <person name="Lesage-Meessen L."/>
            <person name="Navarro D."/>
            <person name="Riley R."/>
            <person name="Grigoriev I.V."/>
            <person name="Zhou S."/>
            <person name="Raouche S."/>
            <person name="Rosso M.N."/>
        </authorList>
    </citation>
    <scope>NUCLEOTIDE SEQUENCE [LARGE SCALE GENOMIC DNA]</scope>
    <source>
        <strain evidence="2 3">BRFM 1820</strain>
    </source>
</reference>
<gene>
    <name evidence="2" type="ORF">OH76DRAFT_1408543</name>
</gene>
<feature type="compositionally biased region" description="Basic and acidic residues" evidence="1">
    <location>
        <begin position="64"/>
        <end position="82"/>
    </location>
</feature>
<dbReference type="AlphaFoldDB" id="A0A371CXC7"/>
<accession>A0A371CXC7</accession>
<evidence type="ECO:0000313" key="3">
    <source>
        <dbReference type="Proteomes" id="UP000256964"/>
    </source>
</evidence>
<feature type="region of interest" description="Disordered" evidence="1">
    <location>
        <begin position="1"/>
        <end position="96"/>
    </location>
</feature>
<dbReference type="Proteomes" id="UP000256964">
    <property type="component" value="Unassembled WGS sequence"/>
</dbReference>